<proteinExistence type="predicted"/>
<evidence type="ECO:0000256" key="1">
    <source>
        <dbReference type="ARBA" id="ARBA00001947"/>
    </source>
</evidence>
<evidence type="ECO:0000256" key="2">
    <source>
        <dbReference type="SAM" id="MobiDB-lite"/>
    </source>
</evidence>
<comment type="cofactor">
    <cofactor evidence="1">
        <name>Zn(2+)</name>
        <dbReference type="ChEBI" id="CHEBI:29105"/>
    </cofactor>
</comment>
<gene>
    <name evidence="4" type="ORF">OPS25_05245</name>
</gene>
<dbReference type="SUPFAM" id="SSF51556">
    <property type="entry name" value="Metallo-dependent hydrolases"/>
    <property type="match status" value="1"/>
</dbReference>
<evidence type="ECO:0000313" key="5">
    <source>
        <dbReference type="Proteomes" id="UP001142810"/>
    </source>
</evidence>
<evidence type="ECO:0000313" key="4">
    <source>
        <dbReference type="EMBL" id="MCW8107897.1"/>
    </source>
</evidence>
<sequence>MQRIPSRFGVAVACVFSLAVVGCSTTSKKEQQPSDTKVTIQPNPYPSTYTPIDGQPTVITNVTILTGTGEKIENGAIYFADGKVAALGTDIDKPADAVVIDGKGKWVTPGIIDTHSHLGVYPNPSTRSHSDGNEMVNPVTAGVWAEHAVWPQDPGFGRALAGGVTSMQILPGSANLFGGRSVVLKNVPNRTMQDMKFPDAPHGLKMACGENPKRVYGEKGGPMTRMGNVAGYRQAWSDAQNYIIQWERYEREFEKGKNPKPPKRDLKLETLAGVLKGDILVHMHCYRADEMTVMMDVMKEFDYKIGTFHHAVEAYKIADKLKENNVCSAMWADWWGFKMEAYDGIRENIPLVHQAGACAIVHSDSDLGIQRLNQEAAKAWSDGRRAGIDISQADAWQWLSANPAKALGIYDQTGSLEVGKNADIVLWSGDPFSTYTQAEKVYVDGGLAYDRAKPEHWPVSDFELGQVGEGDEK</sequence>
<comment type="caution">
    <text evidence="4">The sequence shown here is derived from an EMBL/GenBank/DDBJ whole genome shotgun (WGS) entry which is preliminary data.</text>
</comment>
<dbReference type="InterPro" id="IPR050378">
    <property type="entry name" value="Metallo-dep_Hydrolases_sf"/>
</dbReference>
<dbReference type="PROSITE" id="PS51257">
    <property type="entry name" value="PROKAR_LIPOPROTEIN"/>
    <property type="match status" value="1"/>
</dbReference>
<dbReference type="RefSeq" id="WP_265616584.1">
    <property type="nucleotide sequence ID" value="NZ_JAPFRD010000005.1"/>
</dbReference>
<feature type="compositionally biased region" description="Polar residues" evidence="2">
    <location>
        <begin position="33"/>
        <end position="50"/>
    </location>
</feature>
<dbReference type="InterPro" id="IPR032466">
    <property type="entry name" value="Metal_Hydrolase"/>
</dbReference>
<protein>
    <submittedName>
        <fullName evidence="4">Amidohydrolase</fullName>
    </submittedName>
</protein>
<dbReference type="PANTHER" id="PTHR11647:SF1">
    <property type="entry name" value="COLLAPSIN RESPONSE MEDIATOR PROTEIN"/>
    <property type="match status" value="1"/>
</dbReference>
<keyword evidence="5" id="KW-1185">Reference proteome</keyword>
<dbReference type="Proteomes" id="UP001142810">
    <property type="component" value="Unassembled WGS sequence"/>
</dbReference>
<organism evidence="4 5">
    <name type="scientific">Alteromonas aquimaris</name>
    <dbReference type="NCBI Taxonomy" id="2998417"/>
    <lineage>
        <taxon>Bacteria</taxon>
        <taxon>Pseudomonadati</taxon>
        <taxon>Pseudomonadota</taxon>
        <taxon>Gammaproteobacteria</taxon>
        <taxon>Alteromonadales</taxon>
        <taxon>Alteromonadaceae</taxon>
        <taxon>Alteromonas/Salinimonas group</taxon>
        <taxon>Alteromonas</taxon>
    </lineage>
</organism>
<feature type="region of interest" description="Disordered" evidence="2">
    <location>
        <begin position="27"/>
        <end position="52"/>
    </location>
</feature>
<feature type="domain" description="Amidohydrolase-related" evidence="3">
    <location>
        <begin position="106"/>
        <end position="435"/>
    </location>
</feature>
<dbReference type="InterPro" id="IPR006680">
    <property type="entry name" value="Amidohydro-rel"/>
</dbReference>
<dbReference type="Gene3D" id="3.20.20.140">
    <property type="entry name" value="Metal-dependent hydrolases"/>
    <property type="match status" value="1"/>
</dbReference>
<dbReference type="InterPro" id="IPR011059">
    <property type="entry name" value="Metal-dep_hydrolase_composite"/>
</dbReference>
<reference evidence="4" key="1">
    <citation type="submission" date="2022-11" db="EMBL/GenBank/DDBJ databases">
        <title>Alteromonas sp. nov., isolated from sea water of the Qingdao.</title>
        <authorList>
            <person name="Wang Q."/>
        </authorList>
    </citation>
    <scope>NUCLEOTIDE SEQUENCE</scope>
    <source>
        <strain evidence="4">ASW11-7</strain>
    </source>
</reference>
<dbReference type="EMBL" id="JAPFRD010000005">
    <property type="protein sequence ID" value="MCW8107897.1"/>
    <property type="molecule type" value="Genomic_DNA"/>
</dbReference>
<dbReference type="Pfam" id="PF01979">
    <property type="entry name" value="Amidohydro_1"/>
    <property type="match status" value="1"/>
</dbReference>
<evidence type="ECO:0000259" key="3">
    <source>
        <dbReference type="Pfam" id="PF01979"/>
    </source>
</evidence>
<dbReference type="SUPFAM" id="SSF51338">
    <property type="entry name" value="Composite domain of metallo-dependent hydrolases"/>
    <property type="match status" value="1"/>
</dbReference>
<dbReference type="CDD" id="cd01309">
    <property type="entry name" value="Met_dep_hydrolase_C"/>
    <property type="match status" value="1"/>
</dbReference>
<dbReference type="PANTHER" id="PTHR11647">
    <property type="entry name" value="HYDRANTOINASE/DIHYDROPYRIMIDINASE FAMILY MEMBER"/>
    <property type="match status" value="1"/>
</dbReference>
<accession>A0ABT3P570</accession>
<name>A0ABT3P570_9ALTE</name>